<accession>A0A6I8LPS6</accession>
<organism evidence="6 7">
    <name type="scientific">Amycolatopsis camponoti</name>
    <dbReference type="NCBI Taxonomy" id="2606593"/>
    <lineage>
        <taxon>Bacteria</taxon>
        <taxon>Bacillati</taxon>
        <taxon>Actinomycetota</taxon>
        <taxon>Actinomycetes</taxon>
        <taxon>Pseudonocardiales</taxon>
        <taxon>Pseudonocardiaceae</taxon>
        <taxon>Amycolatopsis</taxon>
    </lineage>
</organism>
<proteinExistence type="predicted"/>
<dbReference type="Gene3D" id="1.10.10.60">
    <property type="entry name" value="Homeodomain-like"/>
    <property type="match status" value="1"/>
</dbReference>
<dbReference type="EMBL" id="CABVGP010000001">
    <property type="protein sequence ID" value="VVJ18468.1"/>
    <property type="molecule type" value="Genomic_DNA"/>
</dbReference>
<evidence type="ECO:0000313" key="6">
    <source>
        <dbReference type="EMBL" id="VVJ18468.1"/>
    </source>
</evidence>
<dbReference type="PANTHER" id="PTHR30055">
    <property type="entry name" value="HTH-TYPE TRANSCRIPTIONAL REGULATOR RUTR"/>
    <property type="match status" value="1"/>
</dbReference>
<keyword evidence="2 4" id="KW-0238">DNA-binding</keyword>
<dbReference type="Proteomes" id="UP000399805">
    <property type="component" value="Unassembled WGS sequence"/>
</dbReference>
<dbReference type="InterPro" id="IPR009057">
    <property type="entry name" value="Homeodomain-like_sf"/>
</dbReference>
<keyword evidence="7" id="KW-1185">Reference proteome</keyword>
<dbReference type="InterPro" id="IPR041347">
    <property type="entry name" value="MftR_C"/>
</dbReference>
<feature type="domain" description="HTH tetR-type" evidence="5">
    <location>
        <begin position="43"/>
        <end position="103"/>
    </location>
</feature>
<dbReference type="GO" id="GO:0000976">
    <property type="term" value="F:transcription cis-regulatory region binding"/>
    <property type="evidence" value="ECO:0007669"/>
    <property type="project" value="TreeGrafter"/>
</dbReference>
<sequence>MRSTHKLRETNTLRDTQYLCTVVGMTDSLDTTPRRRRRDQQRDETRRDLALTAFRIATSRGLANVRVPEIAAAAGVSPRTFNNYFHSKEEAIVWPAAQHAASMASLLRDRPAGEPLGDALVAAVVALYGPEAGQELPADWLGDFRDLVAAEPSLHGEYLRAASTAERALADAVAERMGAPAGQLRARVVAGMVVGAERAAVMHWMQTRDGSLADTVRTAVLQATASLGDA</sequence>
<dbReference type="SUPFAM" id="SSF46689">
    <property type="entry name" value="Homeodomain-like"/>
    <property type="match status" value="1"/>
</dbReference>
<dbReference type="GO" id="GO:0003700">
    <property type="term" value="F:DNA-binding transcription factor activity"/>
    <property type="evidence" value="ECO:0007669"/>
    <property type="project" value="TreeGrafter"/>
</dbReference>
<dbReference type="PROSITE" id="PS50977">
    <property type="entry name" value="HTH_TETR_2"/>
    <property type="match status" value="1"/>
</dbReference>
<evidence type="ECO:0000256" key="3">
    <source>
        <dbReference type="ARBA" id="ARBA00023163"/>
    </source>
</evidence>
<evidence type="ECO:0000313" key="7">
    <source>
        <dbReference type="Proteomes" id="UP000399805"/>
    </source>
</evidence>
<evidence type="ECO:0000256" key="2">
    <source>
        <dbReference type="ARBA" id="ARBA00023125"/>
    </source>
</evidence>
<dbReference type="Pfam" id="PF17754">
    <property type="entry name" value="TetR_C_14"/>
    <property type="match status" value="1"/>
</dbReference>
<dbReference type="InterPro" id="IPR001647">
    <property type="entry name" value="HTH_TetR"/>
</dbReference>
<keyword evidence="1" id="KW-0805">Transcription regulation</keyword>
<gene>
    <name evidence="6" type="ORF">AA23TX_03489</name>
</gene>
<dbReference type="PANTHER" id="PTHR30055:SF238">
    <property type="entry name" value="MYCOFACTOCIN BIOSYNTHESIS TRANSCRIPTIONAL REGULATOR MFTR-RELATED"/>
    <property type="match status" value="1"/>
</dbReference>
<evidence type="ECO:0000256" key="1">
    <source>
        <dbReference type="ARBA" id="ARBA00023015"/>
    </source>
</evidence>
<evidence type="ECO:0000259" key="5">
    <source>
        <dbReference type="PROSITE" id="PS50977"/>
    </source>
</evidence>
<reference evidence="6 7" key="1">
    <citation type="submission" date="2019-09" db="EMBL/GenBank/DDBJ databases">
        <authorList>
            <person name="Leyn A S."/>
        </authorList>
    </citation>
    <scope>NUCLEOTIDE SEQUENCE [LARGE SCALE GENOMIC DNA]</scope>
    <source>
        <strain evidence="6">AA231_1</strain>
    </source>
</reference>
<protein>
    <submittedName>
        <fullName evidence="6">Transcriptional regulator</fullName>
    </submittedName>
</protein>
<keyword evidence="3" id="KW-0804">Transcription</keyword>
<evidence type="ECO:0000256" key="4">
    <source>
        <dbReference type="PROSITE-ProRule" id="PRU00335"/>
    </source>
</evidence>
<dbReference type="Pfam" id="PF00440">
    <property type="entry name" value="TetR_N"/>
    <property type="match status" value="1"/>
</dbReference>
<dbReference type="Gene3D" id="1.10.357.10">
    <property type="entry name" value="Tetracycline Repressor, domain 2"/>
    <property type="match status" value="1"/>
</dbReference>
<feature type="DNA-binding region" description="H-T-H motif" evidence="4">
    <location>
        <begin position="66"/>
        <end position="85"/>
    </location>
</feature>
<name>A0A6I8LPS6_9PSEU</name>
<dbReference type="InterPro" id="IPR050109">
    <property type="entry name" value="HTH-type_TetR-like_transc_reg"/>
</dbReference>
<dbReference type="AlphaFoldDB" id="A0A6I8LPS6"/>